<dbReference type="Pfam" id="PF05721">
    <property type="entry name" value="PhyH"/>
    <property type="match status" value="1"/>
</dbReference>
<gene>
    <name evidence="2" type="ORF">BOO69_14150</name>
</gene>
<dbReference type="SUPFAM" id="SSF51197">
    <property type="entry name" value="Clavaminate synthase-like"/>
    <property type="match status" value="1"/>
</dbReference>
<dbReference type="EMBL" id="CP018076">
    <property type="protein sequence ID" value="APE44424.1"/>
    <property type="molecule type" value="Genomic_DNA"/>
</dbReference>
<comment type="cofactor">
    <cofactor evidence="1">
        <name>Fe(2+)</name>
        <dbReference type="ChEBI" id="CHEBI:29033"/>
    </cofactor>
</comment>
<evidence type="ECO:0000256" key="1">
    <source>
        <dbReference type="ARBA" id="ARBA00001954"/>
    </source>
</evidence>
<organism evidence="2 3">
    <name type="scientific">Sulfitobacter alexandrii</name>
    <dbReference type="NCBI Taxonomy" id="1917485"/>
    <lineage>
        <taxon>Bacteria</taxon>
        <taxon>Pseudomonadati</taxon>
        <taxon>Pseudomonadota</taxon>
        <taxon>Alphaproteobacteria</taxon>
        <taxon>Rhodobacterales</taxon>
        <taxon>Roseobacteraceae</taxon>
        <taxon>Sulfitobacter</taxon>
    </lineage>
</organism>
<sequence length="288" mass="31504">MKPLSPTRSSGLDAIQCESFHRDGVLHPIDVMTEHEAKALRAQIEALEARKHGRLSGLVRAKPHLLMPYLWDVIHDPRIVDRVSSLLGEDILCIGSSVIDKPAHSDGYVAWHQDATFWGLDENNGATAWLALSDATTDSGAMQAIPGTHARQLRHLDTGDAKNMLGAREAVDAQLDLSQAVWMTLKAGQMSLHHPQVLHGSGPNTSDDRRLGFAIRYTSARVRQEGGTATLVRGENLAQVPLEIRPEAEMAAPALARHADIIRQGGKVIRNAKNRHFAEVNGQVDHPQ</sequence>
<name>A0A1J0WJT5_9RHOB</name>
<dbReference type="Proteomes" id="UP000181897">
    <property type="component" value="Chromosome"/>
</dbReference>
<dbReference type="STRING" id="1917485.BOO69_14150"/>
<dbReference type="PANTHER" id="PTHR20883:SF48">
    <property type="entry name" value="ECTOINE DIOXYGENASE"/>
    <property type="match status" value="1"/>
</dbReference>
<accession>A0A1J0WJT5</accession>
<dbReference type="AlphaFoldDB" id="A0A1J0WJT5"/>
<dbReference type="OrthoDB" id="9791262at2"/>
<evidence type="ECO:0000313" key="2">
    <source>
        <dbReference type="EMBL" id="APE44424.1"/>
    </source>
</evidence>
<dbReference type="GO" id="GO:0016706">
    <property type="term" value="F:2-oxoglutarate-dependent dioxygenase activity"/>
    <property type="evidence" value="ECO:0007669"/>
    <property type="project" value="UniProtKB-ARBA"/>
</dbReference>
<dbReference type="KEGG" id="suam:BOO69_14150"/>
<dbReference type="PANTHER" id="PTHR20883">
    <property type="entry name" value="PHYTANOYL-COA DIOXYGENASE DOMAIN CONTAINING 1"/>
    <property type="match status" value="1"/>
</dbReference>
<reference evidence="2 3" key="1">
    <citation type="submission" date="2016-11" db="EMBL/GenBank/DDBJ databases">
        <title>Complete genome sequence of Sulfitobacter sp. AM1-D1, a toxic bacteria associated with marine dinoflagellate Alexandrium minutum in East China Sea.</title>
        <authorList>
            <person name="Yang Q."/>
            <person name="Zhang X."/>
            <person name="Tian X."/>
        </authorList>
    </citation>
    <scope>NUCLEOTIDE SEQUENCE [LARGE SCALE GENOMIC DNA]</scope>
    <source>
        <strain evidence="2 3">AM1-D1</strain>
    </source>
</reference>
<proteinExistence type="predicted"/>
<evidence type="ECO:0000313" key="3">
    <source>
        <dbReference type="Proteomes" id="UP000181897"/>
    </source>
</evidence>
<keyword evidence="3" id="KW-1185">Reference proteome</keyword>
<dbReference type="RefSeq" id="WP_071972766.1">
    <property type="nucleotide sequence ID" value="NZ_CP018076.1"/>
</dbReference>
<dbReference type="InterPro" id="IPR008775">
    <property type="entry name" value="Phytyl_CoA_dOase-like"/>
</dbReference>
<protein>
    <recommendedName>
        <fullName evidence="4">Phytanoyl-CoA dioxygenase family protein</fullName>
    </recommendedName>
</protein>
<evidence type="ECO:0008006" key="4">
    <source>
        <dbReference type="Google" id="ProtNLM"/>
    </source>
</evidence>
<dbReference type="GO" id="GO:0005506">
    <property type="term" value="F:iron ion binding"/>
    <property type="evidence" value="ECO:0007669"/>
    <property type="project" value="UniProtKB-ARBA"/>
</dbReference>
<dbReference type="Gene3D" id="2.60.120.620">
    <property type="entry name" value="q2cbj1_9rhob like domain"/>
    <property type="match status" value="1"/>
</dbReference>